<dbReference type="AlphaFoldDB" id="A0AAV8ZCA9"/>
<dbReference type="InterPro" id="IPR004119">
    <property type="entry name" value="EcKL"/>
</dbReference>
<organism evidence="2 3">
    <name type="scientific">Aromia moschata</name>
    <dbReference type="NCBI Taxonomy" id="1265417"/>
    <lineage>
        <taxon>Eukaryota</taxon>
        <taxon>Metazoa</taxon>
        <taxon>Ecdysozoa</taxon>
        <taxon>Arthropoda</taxon>
        <taxon>Hexapoda</taxon>
        <taxon>Insecta</taxon>
        <taxon>Pterygota</taxon>
        <taxon>Neoptera</taxon>
        <taxon>Endopterygota</taxon>
        <taxon>Coleoptera</taxon>
        <taxon>Polyphaga</taxon>
        <taxon>Cucujiformia</taxon>
        <taxon>Chrysomeloidea</taxon>
        <taxon>Cerambycidae</taxon>
        <taxon>Cerambycinae</taxon>
        <taxon>Callichromatini</taxon>
        <taxon>Aromia</taxon>
    </lineage>
</organism>
<dbReference type="InterPro" id="IPR015897">
    <property type="entry name" value="CHK_kinase-like"/>
</dbReference>
<evidence type="ECO:0000313" key="3">
    <source>
        <dbReference type="Proteomes" id="UP001162162"/>
    </source>
</evidence>
<dbReference type="InterPro" id="IPR011009">
    <property type="entry name" value="Kinase-like_dom_sf"/>
</dbReference>
<sequence length="683" mass="79822">MMLITNEICAKLCDSFLKNIAKTDEIVSYYNISSLPDNRGYFYIRMLIEEDEYKLVLKLAKNEETPIKTGDRNILFHVEDEDSLVLIQDVSIKGYSAVKCQDIGVLHLRSLLNTLACNHAKSVSQGFYKPTVPKSIHALAQCTRKNDFLYKFVENNNVDADIFKREMEKLLDSGLEIFDPKEDNVYVVSCILNNKLFFRNVNNETAHCRIVNISSEKHLPIVYDVLLAMFSCSSQVLRQHHFHDLLDYYYAVLKKNCSKLDIDLCKILPSKRFQDQVRKFLPYVKIEIAQWYCEQFSKSTDITTSSKYKDLMWSAVSEVYECIEFPCITREDCYQILKSKCDSSEAHISNWSLLPIEDYYRLTINVRDGNEHETLAFLVQSAKLNHNPCFKNEIFFYNSFTPQARNLGLEELMDFCPDCYYSRQEEMLVLEDGASANYDMINGTGSLSYNSLCVIIEQLAKLHASSLLYEEIMTEKSGGLFRLDTQYREYNGNGMEHSGIDFLLESFDELSDRGNGEKLQMNIVECFCDCYERLRSYRNVLCHGGLWRSNILFRDDTNETQCRIANYKLIKYYPPSYDLLLLIYLNADKETRLNHEARLMERYYIELSKIFKRYSFDLNKIYTYEEFLDSVEPMRLISVGVAGLYLRDLRRSSPQLFCEDCDLHIKTKDIIDELYDICNRINK</sequence>
<protein>
    <recommendedName>
        <fullName evidence="1">CHK kinase-like domain-containing protein</fullName>
    </recommendedName>
</protein>
<proteinExistence type="predicted"/>
<dbReference type="SMART" id="SM00587">
    <property type="entry name" value="CHK"/>
    <property type="match status" value="1"/>
</dbReference>
<name>A0AAV8ZCA9_9CUCU</name>
<keyword evidence="3" id="KW-1185">Reference proteome</keyword>
<dbReference type="Pfam" id="PF02958">
    <property type="entry name" value="EcKL"/>
    <property type="match status" value="2"/>
</dbReference>
<gene>
    <name evidence="2" type="ORF">NQ318_020061</name>
</gene>
<feature type="domain" description="CHK kinase-like" evidence="1">
    <location>
        <begin position="428"/>
        <end position="613"/>
    </location>
</feature>
<dbReference type="EMBL" id="JAPWTK010000007">
    <property type="protein sequence ID" value="KAJ8960767.1"/>
    <property type="molecule type" value="Genomic_DNA"/>
</dbReference>
<evidence type="ECO:0000313" key="2">
    <source>
        <dbReference type="EMBL" id="KAJ8960767.1"/>
    </source>
</evidence>
<dbReference type="Proteomes" id="UP001162162">
    <property type="component" value="Unassembled WGS sequence"/>
</dbReference>
<dbReference type="SUPFAM" id="SSF56112">
    <property type="entry name" value="Protein kinase-like (PK-like)"/>
    <property type="match status" value="1"/>
</dbReference>
<dbReference type="PANTHER" id="PTHR11012">
    <property type="entry name" value="PROTEIN KINASE-LIKE DOMAIN-CONTAINING"/>
    <property type="match status" value="1"/>
</dbReference>
<accession>A0AAV8ZCA9</accession>
<reference evidence="2" key="1">
    <citation type="journal article" date="2023" name="Insect Mol. Biol.">
        <title>Genome sequencing provides insights into the evolution of gene families encoding plant cell wall-degrading enzymes in longhorned beetles.</title>
        <authorList>
            <person name="Shin N.R."/>
            <person name="Okamura Y."/>
            <person name="Kirsch R."/>
            <person name="Pauchet Y."/>
        </authorList>
    </citation>
    <scope>NUCLEOTIDE SEQUENCE</scope>
    <source>
        <strain evidence="2">AMC_N1</strain>
    </source>
</reference>
<comment type="caution">
    <text evidence="2">The sequence shown here is derived from an EMBL/GenBank/DDBJ whole genome shotgun (WGS) entry which is preliminary data.</text>
</comment>
<dbReference type="PANTHER" id="PTHR11012:SF48">
    <property type="entry name" value="CHK KINASE-LIKE DOMAIN-CONTAINING PROTEIN-RELATED"/>
    <property type="match status" value="1"/>
</dbReference>
<evidence type="ECO:0000259" key="1">
    <source>
        <dbReference type="SMART" id="SM00587"/>
    </source>
</evidence>